<keyword evidence="2" id="KW-0378">Hydrolase</keyword>
<dbReference type="InterPro" id="IPR050699">
    <property type="entry name" value="RNA-DNA_Helicase"/>
</dbReference>
<comment type="catalytic activity">
    <reaction evidence="5">
        <text>ATP + H2O = ADP + phosphate + H(+)</text>
        <dbReference type="Rhea" id="RHEA:13065"/>
        <dbReference type="ChEBI" id="CHEBI:15377"/>
        <dbReference type="ChEBI" id="CHEBI:15378"/>
        <dbReference type="ChEBI" id="CHEBI:30616"/>
        <dbReference type="ChEBI" id="CHEBI:43474"/>
        <dbReference type="ChEBI" id="CHEBI:456216"/>
        <dbReference type="EC" id="3.6.4.13"/>
    </reaction>
</comment>
<feature type="non-terminal residue" evidence="6">
    <location>
        <position position="82"/>
    </location>
</feature>
<keyword evidence="1" id="KW-0547">Nucleotide-binding</keyword>
<dbReference type="GO" id="GO:0070478">
    <property type="term" value="P:nuclear-transcribed mRNA catabolic process, 3'-5' exonucleolytic nonsense-mediated decay"/>
    <property type="evidence" value="ECO:0007669"/>
    <property type="project" value="TreeGrafter"/>
</dbReference>
<name>A0AAV2HWS4_LYMST</name>
<dbReference type="PANTHER" id="PTHR12131">
    <property type="entry name" value="ATP-DEPENDENT RNA AND DNA HELICASE"/>
    <property type="match status" value="1"/>
</dbReference>
<dbReference type="GO" id="GO:0016787">
    <property type="term" value="F:hydrolase activity"/>
    <property type="evidence" value="ECO:0007669"/>
    <property type="project" value="UniProtKB-KW"/>
</dbReference>
<sequence>MISKTKTLPAVIFYFSKKKINDISRYTTQFSLTSQSEREEISSFIDKCLTRLEPRDHKLPQVKMLTDLLQRGFGVHHSGILT</sequence>
<dbReference type="Proteomes" id="UP001497497">
    <property type="component" value="Unassembled WGS sequence"/>
</dbReference>
<dbReference type="GO" id="GO:0055087">
    <property type="term" value="C:Ski complex"/>
    <property type="evidence" value="ECO:0007669"/>
    <property type="project" value="TreeGrafter"/>
</dbReference>
<dbReference type="Gene3D" id="3.40.50.300">
    <property type="entry name" value="P-loop containing nucleotide triphosphate hydrolases"/>
    <property type="match status" value="1"/>
</dbReference>
<keyword evidence="7" id="KW-1185">Reference proteome</keyword>
<dbReference type="EMBL" id="CAXITT010000282">
    <property type="protein sequence ID" value="CAL1538049.1"/>
    <property type="molecule type" value="Genomic_DNA"/>
</dbReference>
<protein>
    <submittedName>
        <fullName evidence="6">Uncharacterized protein</fullName>
    </submittedName>
</protein>
<evidence type="ECO:0000313" key="7">
    <source>
        <dbReference type="Proteomes" id="UP001497497"/>
    </source>
</evidence>
<comment type="caution">
    <text evidence="6">The sequence shown here is derived from an EMBL/GenBank/DDBJ whole genome shotgun (WGS) entry which is preliminary data.</text>
</comment>
<dbReference type="PANTHER" id="PTHR12131:SF1">
    <property type="entry name" value="ATP-DEPENDENT RNA HELICASE SUPV3L1, MITOCHONDRIAL-RELATED"/>
    <property type="match status" value="1"/>
</dbReference>
<evidence type="ECO:0000256" key="3">
    <source>
        <dbReference type="ARBA" id="ARBA00022806"/>
    </source>
</evidence>
<reference evidence="6 7" key="1">
    <citation type="submission" date="2024-04" db="EMBL/GenBank/DDBJ databases">
        <authorList>
            <consortium name="Genoscope - CEA"/>
            <person name="William W."/>
        </authorList>
    </citation>
    <scope>NUCLEOTIDE SEQUENCE [LARGE SCALE GENOMIC DNA]</scope>
</reference>
<proteinExistence type="predicted"/>
<dbReference type="GO" id="GO:0003724">
    <property type="term" value="F:RNA helicase activity"/>
    <property type="evidence" value="ECO:0007669"/>
    <property type="project" value="UniProtKB-EC"/>
</dbReference>
<gene>
    <name evidence="6" type="ORF">GSLYS_00011870001</name>
</gene>
<evidence type="ECO:0000256" key="5">
    <source>
        <dbReference type="ARBA" id="ARBA00047984"/>
    </source>
</evidence>
<evidence type="ECO:0000313" key="6">
    <source>
        <dbReference type="EMBL" id="CAL1538049.1"/>
    </source>
</evidence>
<evidence type="ECO:0000256" key="4">
    <source>
        <dbReference type="ARBA" id="ARBA00022840"/>
    </source>
</evidence>
<accession>A0AAV2HWS4</accession>
<keyword evidence="4" id="KW-0067">ATP-binding</keyword>
<dbReference type="AlphaFoldDB" id="A0AAV2HWS4"/>
<evidence type="ECO:0000256" key="2">
    <source>
        <dbReference type="ARBA" id="ARBA00022801"/>
    </source>
</evidence>
<organism evidence="6 7">
    <name type="scientific">Lymnaea stagnalis</name>
    <name type="common">Great pond snail</name>
    <name type="synonym">Helix stagnalis</name>
    <dbReference type="NCBI Taxonomy" id="6523"/>
    <lineage>
        <taxon>Eukaryota</taxon>
        <taxon>Metazoa</taxon>
        <taxon>Spiralia</taxon>
        <taxon>Lophotrochozoa</taxon>
        <taxon>Mollusca</taxon>
        <taxon>Gastropoda</taxon>
        <taxon>Heterobranchia</taxon>
        <taxon>Euthyneura</taxon>
        <taxon>Panpulmonata</taxon>
        <taxon>Hygrophila</taxon>
        <taxon>Lymnaeoidea</taxon>
        <taxon>Lymnaeidae</taxon>
        <taxon>Lymnaea</taxon>
    </lineage>
</organism>
<dbReference type="GO" id="GO:0005524">
    <property type="term" value="F:ATP binding"/>
    <property type="evidence" value="ECO:0007669"/>
    <property type="project" value="UniProtKB-KW"/>
</dbReference>
<dbReference type="InterPro" id="IPR027417">
    <property type="entry name" value="P-loop_NTPase"/>
</dbReference>
<evidence type="ECO:0000256" key="1">
    <source>
        <dbReference type="ARBA" id="ARBA00022741"/>
    </source>
</evidence>
<keyword evidence="3" id="KW-0347">Helicase</keyword>